<feature type="compositionally biased region" description="Polar residues" evidence="1">
    <location>
        <begin position="115"/>
        <end position="128"/>
    </location>
</feature>
<organism evidence="3 4">
    <name type="scientific">Escallonia herrerae</name>
    <dbReference type="NCBI Taxonomy" id="1293975"/>
    <lineage>
        <taxon>Eukaryota</taxon>
        <taxon>Viridiplantae</taxon>
        <taxon>Streptophyta</taxon>
        <taxon>Embryophyta</taxon>
        <taxon>Tracheophyta</taxon>
        <taxon>Spermatophyta</taxon>
        <taxon>Magnoliopsida</taxon>
        <taxon>eudicotyledons</taxon>
        <taxon>Gunneridae</taxon>
        <taxon>Pentapetalae</taxon>
        <taxon>asterids</taxon>
        <taxon>campanulids</taxon>
        <taxon>Escalloniales</taxon>
        <taxon>Escalloniaceae</taxon>
        <taxon>Escallonia</taxon>
    </lineage>
</organism>
<comment type="caution">
    <text evidence="3">The sequence shown here is derived from an EMBL/GenBank/DDBJ whole genome shotgun (WGS) entry which is preliminary data.</text>
</comment>
<dbReference type="EMBL" id="JAVXUP010001072">
    <property type="protein sequence ID" value="KAK3016378.1"/>
    <property type="molecule type" value="Genomic_DNA"/>
</dbReference>
<keyword evidence="4" id="KW-1185">Reference proteome</keyword>
<gene>
    <name evidence="3" type="ORF">RJ639_005371</name>
</gene>
<feature type="domain" description="Reverse transcriptase/retrotransposon-derived protein RNase H-like" evidence="2">
    <location>
        <begin position="287"/>
        <end position="360"/>
    </location>
</feature>
<dbReference type="PANTHER" id="PTHR33240">
    <property type="entry name" value="OS08G0508500 PROTEIN"/>
    <property type="match status" value="1"/>
</dbReference>
<dbReference type="InterPro" id="IPR043502">
    <property type="entry name" value="DNA/RNA_pol_sf"/>
</dbReference>
<evidence type="ECO:0000256" key="1">
    <source>
        <dbReference type="SAM" id="MobiDB-lite"/>
    </source>
</evidence>
<dbReference type="PANTHER" id="PTHR33240:SF8">
    <property type="entry name" value="OS03G0439900 PROTEIN"/>
    <property type="match status" value="1"/>
</dbReference>
<name>A0AA89AVU9_9ASTE</name>
<sequence length="367" mass="40492">MKLIPPETLTSILGATERSVTPMLESSLDECSQKTLISSQLPPISKCLHGREVSPGRRRFSVFTTGRGTWRAEDLRPSRGDNLGRTQAFASNPSQEKRKLAESRRSAPKDPPVINTISGGPSVEGLSSSSQKAYARQVNLTQGPTKWARTYADLEFDNSDLEGAVLPHDDALVITLPIDAFQVKRILVDTRSLADIIFKDAFLQMGISKDRVKPISSSLYGFTGASAPVKGITSLTVIAGETPRQTTHTLDFLIVKVKSSYNGILGRIAERCLLFFKALKNIKSFEWTVECQASFDALKEYLASPPLISKPITREELFLYLAVAKSAVSAILIREQDGRQLPIYYVSKVLQGAELRYPSAKNLRLLF</sequence>
<feature type="region of interest" description="Disordered" evidence="1">
    <location>
        <begin position="72"/>
        <end position="128"/>
    </location>
</feature>
<feature type="compositionally biased region" description="Polar residues" evidence="1">
    <location>
        <begin position="84"/>
        <end position="94"/>
    </location>
</feature>
<dbReference type="SUPFAM" id="SSF56672">
    <property type="entry name" value="DNA/RNA polymerases"/>
    <property type="match status" value="1"/>
</dbReference>
<evidence type="ECO:0000313" key="4">
    <source>
        <dbReference type="Proteomes" id="UP001188597"/>
    </source>
</evidence>
<evidence type="ECO:0000313" key="3">
    <source>
        <dbReference type="EMBL" id="KAK3016378.1"/>
    </source>
</evidence>
<dbReference type="CDD" id="cd00303">
    <property type="entry name" value="retropepsin_like"/>
    <property type="match status" value="1"/>
</dbReference>
<dbReference type="InterPro" id="IPR043128">
    <property type="entry name" value="Rev_trsase/Diguanyl_cyclase"/>
</dbReference>
<protein>
    <recommendedName>
        <fullName evidence="2">Reverse transcriptase/retrotransposon-derived protein RNase H-like domain-containing protein</fullName>
    </recommendedName>
</protein>
<dbReference type="Pfam" id="PF17919">
    <property type="entry name" value="RT_RNaseH_2"/>
    <property type="match status" value="1"/>
</dbReference>
<reference evidence="3" key="1">
    <citation type="submission" date="2022-12" db="EMBL/GenBank/DDBJ databases">
        <title>Draft genome assemblies for two species of Escallonia (Escalloniales).</title>
        <authorList>
            <person name="Chanderbali A."/>
            <person name="Dervinis C."/>
            <person name="Anghel I."/>
            <person name="Soltis D."/>
            <person name="Soltis P."/>
            <person name="Zapata F."/>
        </authorList>
    </citation>
    <scope>NUCLEOTIDE SEQUENCE</scope>
    <source>
        <strain evidence="3">UCBG64.0493</strain>
        <tissue evidence="3">Leaf</tissue>
    </source>
</reference>
<proteinExistence type="predicted"/>
<dbReference type="InterPro" id="IPR041577">
    <property type="entry name" value="RT_RNaseH_2"/>
</dbReference>
<dbReference type="AlphaFoldDB" id="A0AA89AVU9"/>
<accession>A0AA89AVU9</accession>
<dbReference type="Proteomes" id="UP001188597">
    <property type="component" value="Unassembled WGS sequence"/>
</dbReference>
<evidence type="ECO:0000259" key="2">
    <source>
        <dbReference type="Pfam" id="PF17919"/>
    </source>
</evidence>
<dbReference type="Gene3D" id="3.30.70.270">
    <property type="match status" value="1"/>
</dbReference>
<feature type="compositionally biased region" description="Basic and acidic residues" evidence="1">
    <location>
        <begin position="95"/>
        <end position="108"/>
    </location>
</feature>